<accession>A0A7S4F235</accession>
<feature type="region of interest" description="Disordered" evidence="1">
    <location>
        <begin position="75"/>
        <end position="118"/>
    </location>
</feature>
<evidence type="ECO:0000313" key="3">
    <source>
        <dbReference type="EMBL" id="CAE0768282.1"/>
    </source>
</evidence>
<keyword evidence="2" id="KW-0812">Transmembrane</keyword>
<dbReference type="EMBL" id="HBIZ01032804">
    <property type="protein sequence ID" value="CAE0768282.1"/>
    <property type="molecule type" value="Transcribed_RNA"/>
</dbReference>
<proteinExistence type="predicted"/>
<keyword evidence="2" id="KW-0472">Membrane</keyword>
<feature type="transmembrane region" description="Helical" evidence="2">
    <location>
        <begin position="44"/>
        <end position="65"/>
    </location>
</feature>
<feature type="transmembrane region" description="Helical" evidence="2">
    <location>
        <begin position="6"/>
        <end position="23"/>
    </location>
</feature>
<reference evidence="3" key="1">
    <citation type="submission" date="2021-01" db="EMBL/GenBank/DDBJ databases">
        <authorList>
            <person name="Corre E."/>
            <person name="Pelletier E."/>
            <person name="Niang G."/>
            <person name="Scheremetjew M."/>
            <person name="Finn R."/>
            <person name="Kale V."/>
            <person name="Holt S."/>
            <person name="Cochrane G."/>
            <person name="Meng A."/>
            <person name="Brown T."/>
            <person name="Cohen L."/>
        </authorList>
    </citation>
    <scope>NUCLEOTIDE SEQUENCE</scope>
    <source>
        <strain evidence="3">CCMP645</strain>
    </source>
</reference>
<feature type="transmembrane region" description="Helical" evidence="2">
    <location>
        <begin position="178"/>
        <end position="200"/>
    </location>
</feature>
<evidence type="ECO:0000256" key="2">
    <source>
        <dbReference type="SAM" id="Phobius"/>
    </source>
</evidence>
<protein>
    <submittedName>
        <fullName evidence="3">Uncharacterized protein</fullName>
    </submittedName>
</protein>
<name>A0A7S4F235_CHRCT</name>
<evidence type="ECO:0000256" key="1">
    <source>
        <dbReference type="SAM" id="MobiDB-lite"/>
    </source>
</evidence>
<keyword evidence="2" id="KW-1133">Transmembrane helix</keyword>
<feature type="transmembrane region" description="Helical" evidence="2">
    <location>
        <begin position="150"/>
        <end position="166"/>
    </location>
</feature>
<organism evidence="3">
    <name type="scientific">Chrysotila carterae</name>
    <name type="common">Marine alga</name>
    <name type="synonym">Syracosphaera carterae</name>
    <dbReference type="NCBI Taxonomy" id="13221"/>
    <lineage>
        <taxon>Eukaryota</taxon>
        <taxon>Haptista</taxon>
        <taxon>Haptophyta</taxon>
        <taxon>Prymnesiophyceae</taxon>
        <taxon>Isochrysidales</taxon>
        <taxon>Isochrysidaceae</taxon>
        <taxon>Chrysotila</taxon>
    </lineage>
</organism>
<dbReference type="AlphaFoldDB" id="A0A7S4F235"/>
<sequence length="244" mass="27587">MAVFVIGSYVVFASYFVCDFHMMRLSSSYTKIPDEKKFYVLSNLIKAAVLLSYTPLAALTLYRALVRRRGDQLQGEDAKQETRASQNKMASVPGIKGANRTQGRQRWPRAKAKEETKDEWNTQRIRNLGVLYAIPDFVSLFLVSRMAFSTKLHHVCVVVFMVANLFNDYSDDGVGRALVVYAVFSTFAYLVNLLLASRFLQVVEPTSRKQTIYARIFALTSRAMRDVGSLLTCSDELAHAFANH</sequence>
<gene>
    <name evidence="3" type="ORF">PCAR00345_LOCUS20894</name>
</gene>